<sequence length="189" mass="20783">MSTTNSLATELIAEVPERGSKVTSPRTLGPNDLLQDDNCFLWEFNARMALARKNLLSHVQVKSENAMEPRTVEWEWRRACALCKLRHADDVLAVVSGARSRMSFDRGEFCEFRALESAMTVTVASGERLRVSGIGSVCFAIGASQTVKLTDVLFVPELDRKLLSVPSLVAKGGEVLFQDGDCDIRFGGD</sequence>
<comment type="caution">
    <text evidence="2">The sequence shown here is derived from an EMBL/GenBank/DDBJ whole genome shotgun (WGS) entry which is preliminary data.</text>
</comment>
<evidence type="ECO:0000259" key="1">
    <source>
        <dbReference type="Pfam" id="PF22936"/>
    </source>
</evidence>
<organism evidence="2 3">
    <name type="scientific">Phytophthora rubi</name>
    <dbReference type="NCBI Taxonomy" id="129364"/>
    <lineage>
        <taxon>Eukaryota</taxon>
        <taxon>Sar</taxon>
        <taxon>Stramenopiles</taxon>
        <taxon>Oomycota</taxon>
        <taxon>Peronosporomycetes</taxon>
        <taxon>Peronosporales</taxon>
        <taxon>Peronosporaceae</taxon>
        <taxon>Phytophthora</taxon>
    </lineage>
</organism>
<protein>
    <recommendedName>
        <fullName evidence="1">Retrovirus-related Pol polyprotein from transposon TNT 1-94-like beta-barrel domain-containing protein</fullName>
    </recommendedName>
</protein>
<feature type="domain" description="Retrovirus-related Pol polyprotein from transposon TNT 1-94-like beta-barrel" evidence="1">
    <location>
        <begin position="96"/>
        <end position="172"/>
    </location>
</feature>
<reference evidence="2 3" key="1">
    <citation type="submission" date="2018-09" db="EMBL/GenBank/DDBJ databases">
        <title>Genomic investigation of the strawberry pathogen Phytophthora fragariae indicates pathogenicity is determined by transcriptional variation in three key races.</title>
        <authorList>
            <person name="Adams T.M."/>
            <person name="Armitage A.D."/>
            <person name="Sobczyk M.K."/>
            <person name="Bates H.J."/>
            <person name="Dunwell J.M."/>
            <person name="Nellist C.F."/>
            <person name="Harrison R.J."/>
        </authorList>
    </citation>
    <scope>NUCLEOTIDE SEQUENCE [LARGE SCALE GENOMIC DNA]</scope>
    <source>
        <strain evidence="2 3">SCRP249</strain>
    </source>
</reference>
<dbReference type="Proteomes" id="UP000429607">
    <property type="component" value="Unassembled WGS sequence"/>
</dbReference>
<dbReference type="AlphaFoldDB" id="A0A6A3M2J7"/>
<dbReference type="Pfam" id="PF22936">
    <property type="entry name" value="Pol_BBD"/>
    <property type="match status" value="1"/>
</dbReference>
<accession>A0A6A3M2J7</accession>
<evidence type="ECO:0000313" key="3">
    <source>
        <dbReference type="Proteomes" id="UP000429607"/>
    </source>
</evidence>
<dbReference type="EMBL" id="QXFV01000842">
    <property type="protein sequence ID" value="KAE9024075.1"/>
    <property type="molecule type" value="Genomic_DNA"/>
</dbReference>
<name>A0A6A3M2J7_9STRA</name>
<evidence type="ECO:0000313" key="2">
    <source>
        <dbReference type="EMBL" id="KAE9024075.1"/>
    </source>
</evidence>
<dbReference type="InterPro" id="IPR054722">
    <property type="entry name" value="PolX-like_BBD"/>
</dbReference>
<gene>
    <name evidence="2" type="ORF">PR001_g12766</name>
</gene>
<proteinExistence type="predicted"/>